<keyword evidence="2" id="KW-0808">Transferase</keyword>
<dbReference type="InterPro" id="IPR007345">
    <property type="entry name" value="Polysacch_pyruvyl_Trfase"/>
</dbReference>
<keyword evidence="3" id="KW-1185">Reference proteome</keyword>
<feature type="domain" description="Polysaccharide pyruvyl transferase" evidence="1">
    <location>
        <begin position="69"/>
        <end position="254"/>
    </location>
</feature>
<dbReference type="AlphaFoldDB" id="A0A7Y8Y3C8"/>
<dbReference type="GO" id="GO:0016740">
    <property type="term" value="F:transferase activity"/>
    <property type="evidence" value="ECO:0007669"/>
    <property type="project" value="UniProtKB-KW"/>
</dbReference>
<protein>
    <submittedName>
        <fullName evidence="2">Polysaccharide pyruvyl transferase family protein</fullName>
    </submittedName>
</protein>
<evidence type="ECO:0000259" key="1">
    <source>
        <dbReference type="Pfam" id="PF04230"/>
    </source>
</evidence>
<proteinExistence type="predicted"/>
<sequence length="305" mass="35195">MGINDFLKSTFSHFGRSARKKEVISRILKSPIQNNDDVVNLHRYDPTNIGDYYCGVHHYFDNLKGKYLDIFDYKREDQEVRDNWFEKITQNSLIIGGGGLLNREGFDLQMKLFEQLGEKGKKTVLWGLGHNAKSPSTYGKITKYNVDTSKFGLVGVRDYGMKEEWVPCASCLHPIFDKQWTVENEIGIIFHKKTLGNEKVQKQFEAFPSTANNAVFEDVVRFIGQTDTIMTDSYHAMYWSLMLGKKVLVIPNSSKFYDFKYQPVISSFDNWQADIKKVQAYSGVLDDCRQTNLTFAQKAFDYLNV</sequence>
<dbReference type="Pfam" id="PF04230">
    <property type="entry name" value="PS_pyruv_trans"/>
    <property type="match status" value="1"/>
</dbReference>
<reference evidence="2 3" key="1">
    <citation type="submission" date="2020-07" db="EMBL/GenBank/DDBJ databases">
        <authorList>
            <person name="Sun Q."/>
        </authorList>
    </citation>
    <scope>NUCLEOTIDE SEQUENCE [LARGE SCALE GENOMIC DNA]</scope>
    <source>
        <strain evidence="2 3">MAH-1</strain>
    </source>
</reference>
<name>A0A7Y8Y3C8_9FLAO</name>
<dbReference type="Proteomes" id="UP000535020">
    <property type="component" value="Unassembled WGS sequence"/>
</dbReference>
<accession>A0A7Y8Y3C8</accession>
<evidence type="ECO:0000313" key="3">
    <source>
        <dbReference type="Proteomes" id="UP000535020"/>
    </source>
</evidence>
<dbReference type="RefSeq" id="WP_176005989.1">
    <property type="nucleotide sequence ID" value="NZ_JABWMI010000010.1"/>
</dbReference>
<gene>
    <name evidence="2" type="ORF">HZF10_09680</name>
</gene>
<comment type="caution">
    <text evidence="2">The sequence shown here is derived from an EMBL/GenBank/DDBJ whole genome shotgun (WGS) entry which is preliminary data.</text>
</comment>
<organism evidence="2 3">
    <name type="scientific">Flavobacterium agri</name>
    <dbReference type="NCBI Taxonomy" id="2743471"/>
    <lineage>
        <taxon>Bacteria</taxon>
        <taxon>Pseudomonadati</taxon>
        <taxon>Bacteroidota</taxon>
        <taxon>Flavobacteriia</taxon>
        <taxon>Flavobacteriales</taxon>
        <taxon>Flavobacteriaceae</taxon>
        <taxon>Flavobacterium</taxon>
    </lineage>
</organism>
<dbReference type="EMBL" id="JACBJI010000003">
    <property type="protein sequence ID" value="NYA71188.1"/>
    <property type="molecule type" value="Genomic_DNA"/>
</dbReference>
<evidence type="ECO:0000313" key="2">
    <source>
        <dbReference type="EMBL" id="NYA71188.1"/>
    </source>
</evidence>